<evidence type="ECO:0000256" key="2">
    <source>
        <dbReference type="ARBA" id="ARBA00006671"/>
    </source>
</evidence>
<comment type="similarity">
    <text evidence="2">Belongs to the fimbrial protein family.</text>
</comment>
<dbReference type="Pfam" id="PF00419">
    <property type="entry name" value="Fimbrial"/>
    <property type="match status" value="1"/>
</dbReference>
<dbReference type="PANTHER" id="PTHR33420">
    <property type="entry name" value="FIMBRIAL SUBUNIT ELFA-RELATED"/>
    <property type="match status" value="1"/>
</dbReference>
<evidence type="ECO:0000256" key="5">
    <source>
        <dbReference type="SAM" id="SignalP"/>
    </source>
</evidence>
<keyword evidence="3 5" id="KW-0732">Signal</keyword>
<name>A0A7W3AIC5_9ESCH</name>
<evidence type="ECO:0000313" key="8">
    <source>
        <dbReference type="Proteomes" id="UP000518474"/>
    </source>
</evidence>
<dbReference type="RefSeq" id="WP_181479002.1">
    <property type="nucleotide sequence ID" value="NZ_CP056697.1"/>
</dbReference>
<evidence type="ECO:0000313" key="7">
    <source>
        <dbReference type="EMBL" id="MBA7897918.1"/>
    </source>
</evidence>
<dbReference type="SUPFAM" id="SSF49401">
    <property type="entry name" value="Bacterial adhesins"/>
    <property type="match status" value="1"/>
</dbReference>
<proteinExistence type="inferred from homology"/>
<evidence type="ECO:0000256" key="3">
    <source>
        <dbReference type="ARBA" id="ARBA00022729"/>
    </source>
</evidence>
<comment type="caution">
    <text evidence="7">The sequence shown here is derived from an EMBL/GenBank/DDBJ whole genome shotgun (WGS) entry which is preliminary data.</text>
</comment>
<dbReference type="InterPro" id="IPR050263">
    <property type="entry name" value="Bact_Fimbrial_Adh_Pro"/>
</dbReference>
<dbReference type="InterPro" id="IPR000259">
    <property type="entry name" value="Adhesion_dom_fimbrial"/>
</dbReference>
<dbReference type="InterPro" id="IPR008966">
    <property type="entry name" value="Adhesion_dom_sf"/>
</dbReference>
<dbReference type="InterPro" id="IPR036937">
    <property type="entry name" value="Adhesion_dom_fimbrial_sf"/>
</dbReference>
<dbReference type="Proteomes" id="UP000518474">
    <property type="component" value="Unassembled WGS sequence"/>
</dbReference>
<organism evidence="7 8">
    <name type="scientific">Escherichia marmotae</name>
    <dbReference type="NCBI Taxonomy" id="1499973"/>
    <lineage>
        <taxon>Bacteria</taxon>
        <taxon>Pseudomonadati</taxon>
        <taxon>Pseudomonadota</taxon>
        <taxon>Gammaproteobacteria</taxon>
        <taxon>Enterobacterales</taxon>
        <taxon>Enterobacteriaceae</taxon>
        <taxon>Escherichia</taxon>
    </lineage>
</organism>
<comment type="subcellular location">
    <subcellularLocation>
        <location evidence="1">Fimbrium</location>
    </subcellularLocation>
</comment>
<dbReference type="PANTHER" id="PTHR33420:SF12">
    <property type="entry name" value="FIMBRIN-LIKE PROTEIN FIMI-RELATED"/>
    <property type="match status" value="1"/>
</dbReference>
<evidence type="ECO:0000256" key="4">
    <source>
        <dbReference type="ARBA" id="ARBA00023263"/>
    </source>
</evidence>
<dbReference type="GO" id="GO:0009289">
    <property type="term" value="C:pilus"/>
    <property type="evidence" value="ECO:0007669"/>
    <property type="project" value="UniProtKB-SubCell"/>
</dbReference>
<dbReference type="GO" id="GO:0043709">
    <property type="term" value="P:cell adhesion involved in single-species biofilm formation"/>
    <property type="evidence" value="ECO:0007669"/>
    <property type="project" value="TreeGrafter"/>
</dbReference>
<evidence type="ECO:0000256" key="1">
    <source>
        <dbReference type="ARBA" id="ARBA00004561"/>
    </source>
</evidence>
<dbReference type="EMBL" id="JABXPT010000002">
    <property type="protein sequence ID" value="MBA7897918.1"/>
    <property type="molecule type" value="Genomic_DNA"/>
</dbReference>
<reference evidence="7 8" key="1">
    <citation type="submission" date="2020-06" db="EMBL/GenBank/DDBJ databases">
        <title>REHAB project genomes.</title>
        <authorList>
            <person name="Shaw L.P."/>
        </authorList>
    </citation>
    <scope>NUCLEOTIDE SEQUENCE [LARGE SCALE GENOMIC DNA]</scope>
    <source>
        <strain evidence="7 8">RHBSTW-00604</strain>
    </source>
</reference>
<keyword evidence="4" id="KW-0281">Fimbrium</keyword>
<accession>A0A7W3AIC5</accession>
<protein>
    <submittedName>
        <fullName evidence="7">Fimbrial protein</fullName>
    </submittedName>
</protein>
<sequence>MKYKERIQMIIKKIGKLATGIALLLGTSLTSSSWAGSQIYYGKDGGGDEDTTLFIFPQGSVPASAGKVTGGIIKPLGVTLLSSPSSGTVHCRDLPGIPINQTDSEIYHNLIYSGKSYDGKPLFKTSIEGIYITVEVLNYSSPVMEFTPSSFTLPATGEVVIAGRITDASQCKSDQPISFQVRTTYYLGDNYVPAIYDGTVSEAYNPFMANIIRNDSLYMRGFDSQNSPGFSVRGSTQGLGSYLVVEFNSISLMVTAPTCYANTVAGTNVKGNTVDFGNVLTTDISNGTSNSKRQFQIALKDCVGIRSIETRLSTTKTGNSVRLLGNQQTNNAAGGIGVKITGLNDSVTGKAEQLYPNNTYSFYTEYESATNSDGWSDINAIDVTHPGVEHTLDFEAQLVPDFVQDQPAPVITAGGFEATGTFSMTYP</sequence>
<gene>
    <name evidence="7" type="ORF">HV245_06925</name>
</gene>
<feature type="chain" id="PRO_5031065090" evidence="5">
    <location>
        <begin position="36"/>
        <end position="427"/>
    </location>
</feature>
<feature type="domain" description="Fimbrial-type adhesion" evidence="6">
    <location>
        <begin position="254"/>
        <end position="426"/>
    </location>
</feature>
<dbReference type="AlphaFoldDB" id="A0A7W3AIC5"/>
<dbReference type="Gene3D" id="2.60.40.1090">
    <property type="entry name" value="Fimbrial-type adhesion domain"/>
    <property type="match status" value="1"/>
</dbReference>
<feature type="signal peptide" evidence="5">
    <location>
        <begin position="1"/>
        <end position="35"/>
    </location>
</feature>
<evidence type="ECO:0000259" key="6">
    <source>
        <dbReference type="Pfam" id="PF00419"/>
    </source>
</evidence>